<feature type="DNA-binding region" description="H-T-H motif" evidence="4">
    <location>
        <begin position="27"/>
        <end position="46"/>
    </location>
</feature>
<comment type="caution">
    <text evidence="6">The sequence shown here is derived from an EMBL/GenBank/DDBJ whole genome shotgun (WGS) entry which is preliminary data.</text>
</comment>
<dbReference type="InterPro" id="IPR036271">
    <property type="entry name" value="Tet_transcr_reg_TetR-rel_C_sf"/>
</dbReference>
<dbReference type="InterPro" id="IPR001647">
    <property type="entry name" value="HTH_TetR"/>
</dbReference>
<dbReference type="InterPro" id="IPR011075">
    <property type="entry name" value="TetR_C"/>
</dbReference>
<sequence length="189" mass="20292">MPQISVRERLVDNAEDVFRRKGFTGASIQDVTEAAGVPKGSFYNHFRSKQDLAVEIVLRYARATDHSSLEGHGPALERLRGHLTAQVERIRGSGIEFGCLLGTLASDGANAGERVREAVREALDGWTDAMTATIADGQASGEITSAWSAAALAAFLLDLFEGAALRARTAADHTHFAEEMSIALEALRP</sequence>
<evidence type="ECO:0000256" key="1">
    <source>
        <dbReference type="ARBA" id="ARBA00023015"/>
    </source>
</evidence>
<evidence type="ECO:0000256" key="2">
    <source>
        <dbReference type="ARBA" id="ARBA00023125"/>
    </source>
</evidence>
<dbReference type="RefSeq" id="WP_014669395.1">
    <property type="nucleotide sequence ID" value="NZ_KQ948367.1"/>
</dbReference>
<evidence type="ECO:0000256" key="3">
    <source>
        <dbReference type="ARBA" id="ARBA00023163"/>
    </source>
</evidence>
<name>A0A117QAV0_STRCK</name>
<dbReference type="AlphaFoldDB" id="A0A117QAV0"/>
<dbReference type="Pfam" id="PF00440">
    <property type="entry name" value="TetR_N"/>
    <property type="match status" value="1"/>
</dbReference>
<dbReference type="InterPro" id="IPR009057">
    <property type="entry name" value="Homeodomain-like_sf"/>
</dbReference>
<protein>
    <submittedName>
        <fullName evidence="6">TetR family transcriptional regulator</fullName>
    </submittedName>
</protein>
<keyword evidence="3" id="KW-0804">Transcription</keyword>
<accession>A0A117QAV0</accession>
<dbReference type="EMBL" id="LMWP01000044">
    <property type="protein sequence ID" value="KUN18222.1"/>
    <property type="molecule type" value="Genomic_DNA"/>
</dbReference>
<evidence type="ECO:0000313" key="7">
    <source>
        <dbReference type="Proteomes" id="UP000053398"/>
    </source>
</evidence>
<keyword evidence="7" id="KW-1185">Reference proteome</keyword>
<evidence type="ECO:0000259" key="5">
    <source>
        <dbReference type="PROSITE" id="PS50977"/>
    </source>
</evidence>
<organism evidence="6 7">
    <name type="scientific">Streptomyces corchorusii</name>
    <name type="common">Streptomyces chibaensis</name>
    <dbReference type="NCBI Taxonomy" id="1903"/>
    <lineage>
        <taxon>Bacteria</taxon>
        <taxon>Bacillati</taxon>
        <taxon>Actinomycetota</taxon>
        <taxon>Actinomycetes</taxon>
        <taxon>Kitasatosporales</taxon>
        <taxon>Streptomycetaceae</taxon>
        <taxon>Streptomyces</taxon>
    </lineage>
</organism>
<feature type="domain" description="HTH tetR-type" evidence="5">
    <location>
        <begin position="4"/>
        <end position="64"/>
    </location>
</feature>
<dbReference type="PANTHER" id="PTHR47506">
    <property type="entry name" value="TRANSCRIPTIONAL REGULATORY PROTEIN"/>
    <property type="match status" value="1"/>
</dbReference>
<dbReference type="PANTHER" id="PTHR47506:SF1">
    <property type="entry name" value="HTH-TYPE TRANSCRIPTIONAL REGULATOR YJDC"/>
    <property type="match status" value="1"/>
</dbReference>
<keyword evidence="1" id="KW-0805">Transcription regulation</keyword>
<proteinExistence type="predicted"/>
<dbReference type="PROSITE" id="PS50977">
    <property type="entry name" value="HTH_TETR_2"/>
    <property type="match status" value="1"/>
</dbReference>
<keyword evidence="2 4" id="KW-0238">DNA-binding</keyword>
<reference evidence="6 7" key="1">
    <citation type="submission" date="2015-10" db="EMBL/GenBank/DDBJ databases">
        <title>Draft genome sequence of Streptomyces corchorusii DSM 40340, type strain for the species Streptomyces corchorusii.</title>
        <authorList>
            <person name="Ruckert C."/>
            <person name="Winkler A."/>
            <person name="Kalinowski J."/>
            <person name="Kampfer P."/>
            <person name="Glaeser S."/>
        </authorList>
    </citation>
    <scope>NUCLEOTIDE SEQUENCE [LARGE SCALE GENOMIC DNA]</scope>
    <source>
        <strain evidence="6 7">DSM 40340</strain>
    </source>
</reference>
<dbReference type="Proteomes" id="UP000053398">
    <property type="component" value="Unassembled WGS sequence"/>
</dbReference>
<dbReference type="GO" id="GO:0003677">
    <property type="term" value="F:DNA binding"/>
    <property type="evidence" value="ECO:0007669"/>
    <property type="project" value="UniProtKB-UniRule"/>
</dbReference>
<gene>
    <name evidence="6" type="ORF">AQJ11_34685</name>
</gene>
<dbReference type="SUPFAM" id="SSF46689">
    <property type="entry name" value="Homeodomain-like"/>
    <property type="match status" value="1"/>
</dbReference>
<dbReference type="SUPFAM" id="SSF48498">
    <property type="entry name" value="Tetracyclin repressor-like, C-terminal domain"/>
    <property type="match status" value="1"/>
</dbReference>
<evidence type="ECO:0000313" key="6">
    <source>
        <dbReference type="EMBL" id="KUN18222.1"/>
    </source>
</evidence>
<dbReference type="PRINTS" id="PR00455">
    <property type="entry name" value="HTHTETR"/>
</dbReference>
<dbReference type="Gene3D" id="1.10.357.10">
    <property type="entry name" value="Tetracycline Repressor, domain 2"/>
    <property type="match status" value="1"/>
</dbReference>
<evidence type="ECO:0000256" key="4">
    <source>
        <dbReference type="PROSITE-ProRule" id="PRU00335"/>
    </source>
</evidence>
<dbReference type="Pfam" id="PF16925">
    <property type="entry name" value="TetR_C_13"/>
    <property type="match status" value="1"/>
</dbReference>